<evidence type="ECO:0000313" key="2">
    <source>
        <dbReference type="EMBL" id="MCX2698511.1"/>
    </source>
</evidence>
<organism evidence="2 3">
    <name type="scientific">Ochrobactrum chromiisoli</name>
    <dbReference type="NCBI Taxonomy" id="2993941"/>
    <lineage>
        <taxon>Bacteria</taxon>
        <taxon>Pseudomonadati</taxon>
        <taxon>Pseudomonadota</taxon>
        <taxon>Alphaproteobacteria</taxon>
        <taxon>Hyphomicrobiales</taxon>
        <taxon>Brucellaceae</taxon>
        <taxon>Brucella/Ochrobactrum group</taxon>
        <taxon>Ochrobactrum</taxon>
    </lineage>
</organism>
<dbReference type="Proteomes" id="UP001301216">
    <property type="component" value="Unassembled WGS sequence"/>
</dbReference>
<feature type="transmembrane region" description="Helical" evidence="1">
    <location>
        <begin position="63"/>
        <end position="83"/>
    </location>
</feature>
<reference evidence="2 3" key="1">
    <citation type="submission" date="2022-11" db="EMBL/GenBank/DDBJ databases">
        <title>Brucella sp. YY2X, whole genome shotgun sequencing project.</title>
        <authorList>
            <person name="Yang Y."/>
        </authorList>
    </citation>
    <scope>NUCLEOTIDE SEQUENCE [LARGE SCALE GENOMIC DNA]</scope>
    <source>
        <strain evidence="2 3">YY2X</strain>
    </source>
</reference>
<keyword evidence="1" id="KW-1133">Transmembrane helix</keyword>
<dbReference type="Pfam" id="PF10463">
    <property type="entry name" value="Peptidase_U49"/>
    <property type="match status" value="1"/>
</dbReference>
<protein>
    <submittedName>
        <fullName evidence="2">Phage exclusion protein Lit family protein</fullName>
    </submittedName>
</protein>
<comment type="caution">
    <text evidence="2">The sequence shown here is derived from an EMBL/GenBank/DDBJ whole genome shotgun (WGS) entry which is preliminary data.</text>
</comment>
<dbReference type="RefSeq" id="WP_151592412.1">
    <property type="nucleotide sequence ID" value="NZ_JAPHAV010000011.1"/>
</dbReference>
<sequence>MTDAERLMQGFVHLLAQSPFRIAPERVDELVREMQGEPWPLDINAGRANFTAYPLEKKITGTYAAMLSIWAVAAAVLAMMNLVRAAAAADKSTIVIEPGGPGSEVVEFKHAAVALIRDSAASWSEDLPAPYHAAPLSTPDGLVTNLFLAAASVVLLHECGHIVQKHLPDSPQAHQQEFEADAWAVDWILAKVMDAKEREFRTLAICVAFIWIGLIDDVRRGGTTHPHAAQRLGQAFEQFSGLTDESEALEIGSYMLKAFFDPTADLPQADCARGGFVDRLIDYVRSR</sequence>
<accession>A0ABT3QSA8</accession>
<dbReference type="EMBL" id="JAPHAV010000011">
    <property type="protein sequence ID" value="MCX2698511.1"/>
    <property type="molecule type" value="Genomic_DNA"/>
</dbReference>
<keyword evidence="1" id="KW-0812">Transmembrane</keyword>
<evidence type="ECO:0000256" key="1">
    <source>
        <dbReference type="SAM" id="Phobius"/>
    </source>
</evidence>
<proteinExistence type="predicted"/>
<dbReference type="InterPro" id="IPR019504">
    <property type="entry name" value="Peptidase_U49_Lit_pept"/>
</dbReference>
<name>A0ABT3QSA8_9HYPH</name>
<evidence type="ECO:0000313" key="3">
    <source>
        <dbReference type="Proteomes" id="UP001301216"/>
    </source>
</evidence>
<keyword evidence="3" id="KW-1185">Reference proteome</keyword>
<keyword evidence="1" id="KW-0472">Membrane</keyword>
<gene>
    <name evidence="2" type="ORF">OPR82_17420</name>
</gene>